<dbReference type="Proteomes" id="UP000243081">
    <property type="component" value="Unassembled WGS sequence"/>
</dbReference>
<evidence type="ECO:0000313" key="3">
    <source>
        <dbReference type="Proteomes" id="UP000243081"/>
    </source>
</evidence>
<dbReference type="EMBL" id="LUKN01000329">
    <property type="protein sequence ID" value="OAR03116.1"/>
    <property type="molecule type" value="Genomic_DNA"/>
</dbReference>
<dbReference type="OrthoDB" id="5405791at2759"/>
<gene>
    <name evidence="2" type="ORF">LLEC1_07617</name>
</gene>
<proteinExistence type="predicted"/>
<dbReference type="AlphaFoldDB" id="A0A179IKC5"/>
<name>A0A179IKC5_CORDF</name>
<accession>A0A179IKC5</accession>
<reference evidence="2 3" key="1">
    <citation type="submission" date="2016-03" db="EMBL/GenBank/DDBJ databases">
        <title>Fine-scale spatial genetic structure of a fungal parasite of coffee scale insects.</title>
        <authorList>
            <person name="Jackson D."/>
            <person name="Zemenick K.A."/>
            <person name="Malloure B."/>
            <person name="Quandt C.A."/>
            <person name="James T.Y."/>
        </authorList>
    </citation>
    <scope>NUCLEOTIDE SEQUENCE [LARGE SCALE GENOMIC DNA]</scope>
    <source>
        <strain evidence="2 3">UM487</strain>
    </source>
</reference>
<protein>
    <submittedName>
        <fullName evidence="2">Uncharacterized protein</fullName>
    </submittedName>
</protein>
<evidence type="ECO:0000256" key="1">
    <source>
        <dbReference type="SAM" id="MobiDB-lite"/>
    </source>
</evidence>
<organism evidence="2 3">
    <name type="scientific">Cordyceps confragosa</name>
    <name type="common">Lecanicillium lecanii</name>
    <dbReference type="NCBI Taxonomy" id="2714763"/>
    <lineage>
        <taxon>Eukaryota</taxon>
        <taxon>Fungi</taxon>
        <taxon>Dikarya</taxon>
        <taxon>Ascomycota</taxon>
        <taxon>Pezizomycotina</taxon>
        <taxon>Sordariomycetes</taxon>
        <taxon>Hypocreomycetidae</taxon>
        <taxon>Hypocreales</taxon>
        <taxon>Cordycipitaceae</taxon>
        <taxon>Akanthomyces</taxon>
    </lineage>
</organism>
<feature type="region of interest" description="Disordered" evidence="1">
    <location>
        <begin position="79"/>
        <end position="102"/>
    </location>
</feature>
<sequence length="102" mass="11104">MRRIAPPSIELSPASTPSQLRPVNSLIFGLPVAIGSMPPRSSLTSSFSITDSNNEVICPLSNQDGSHCRKRCLGVSLRPPAPGCPTPRPLPHDQKYIFKRQK</sequence>
<keyword evidence="3" id="KW-1185">Reference proteome</keyword>
<feature type="compositionally biased region" description="Pro residues" evidence="1">
    <location>
        <begin position="79"/>
        <end position="89"/>
    </location>
</feature>
<evidence type="ECO:0000313" key="2">
    <source>
        <dbReference type="EMBL" id="OAR03116.1"/>
    </source>
</evidence>
<comment type="caution">
    <text evidence="2">The sequence shown here is derived from an EMBL/GenBank/DDBJ whole genome shotgun (WGS) entry which is preliminary data.</text>
</comment>